<proteinExistence type="predicted"/>
<keyword evidence="4" id="KW-0973">c-di-GMP</keyword>
<dbReference type="EC" id="3.1.4.52" evidence="2"/>
<protein>
    <recommendedName>
        <fullName evidence="2">cyclic-guanylate-specific phosphodiesterase</fullName>
        <ecNumber evidence="2">3.1.4.52</ecNumber>
    </recommendedName>
</protein>
<dbReference type="Proteomes" id="UP000255163">
    <property type="component" value="Unassembled WGS sequence"/>
</dbReference>
<sequence length="516" mass="56195">MLDFSIKENIVRNVMIPILSALFLFLSGILIINWQLWQMAKLSNSHTATASTQKIENILAEAVSAASTAKRVAAEGCTSSGQLALGTEAALKPHLRAIMIELQGKIICTSLPGNGVLIIHPETLPAEKLMLLPGSGLVNGIPVLVFQMPIAGGRVIVSISDAHLQDVIASASNSMDLGLVVGESMLVRNGAVRGWKAASWKGALTASSQFPFSIAWQPPAFFSLTRLLQQGWSLILLILTLSVAVGILIRRYKGKSTSFEDDLRKAILQGEIVPYYQPIVNGDTGGLYGVEVLARWKHPKSGFIPPDVFIPIAERSGLIIPLTKGLMAKVVTQLKPLLPKLPDGFHIGVNISARHINAPSFIGDCRVFGKGFQGKEVKLVLEVTEREPLIDNPHLVENLNMLHNAGFVIALDDFGTGYSGLSCLNALAIDYIKIDKSFVNRVSEEKDSTILLDCVIDLAKKLSLRIVAEGVETKEQLEYLNRNEITLLQGYYFGKPVSYIDFIKVILSKPRETVSL</sequence>
<organism evidence="12 13">
    <name type="scientific">Enterobacter asburiae</name>
    <dbReference type="NCBI Taxonomy" id="61645"/>
    <lineage>
        <taxon>Bacteria</taxon>
        <taxon>Pseudomonadati</taxon>
        <taxon>Pseudomonadota</taxon>
        <taxon>Gammaproteobacteria</taxon>
        <taxon>Enterobacterales</taxon>
        <taxon>Enterobacteriaceae</taxon>
        <taxon>Enterobacter</taxon>
        <taxon>Enterobacter cloacae complex</taxon>
    </lineage>
</organism>
<feature type="transmembrane region" description="Helical" evidence="10">
    <location>
        <begin position="14"/>
        <end position="37"/>
    </location>
</feature>
<dbReference type="Pfam" id="PF12792">
    <property type="entry name" value="CSS-motif"/>
    <property type="match status" value="1"/>
</dbReference>
<evidence type="ECO:0000256" key="6">
    <source>
        <dbReference type="ARBA" id="ARBA00022801"/>
    </source>
</evidence>
<feature type="transmembrane region" description="Helical" evidence="10">
    <location>
        <begin position="231"/>
        <end position="249"/>
    </location>
</feature>
<dbReference type="PROSITE" id="PS50883">
    <property type="entry name" value="EAL"/>
    <property type="match status" value="1"/>
</dbReference>
<dbReference type="AlphaFoldDB" id="A0A376F5H0"/>
<comment type="subcellular location">
    <subcellularLocation>
        <location evidence="1">Cell membrane</location>
        <topology evidence="1">Multi-pass membrane protein</topology>
    </subcellularLocation>
</comment>
<gene>
    <name evidence="12" type="primary">ycgG_1</name>
    <name evidence="12" type="ORF">NCTC12123_01341</name>
</gene>
<evidence type="ECO:0000256" key="4">
    <source>
        <dbReference type="ARBA" id="ARBA00022636"/>
    </source>
</evidence>
<evidence type="ECO:0000256" key="8">
    <source>
        <dbReference type="ARBA" id="ARBA00023136"/>
    </source>
</evidence>
<dbReference type="Gene3D" id="3.20.20.450">
    <property type="entry name" value="EAL domain"/>
    <property type="match status" value="1"/>
</dbReference>
<keyword evidence="3" id="KW-1003">Cell membrane</keyword>
<feature type="domain" description="EAL" evidence="11">
    <location>
        <begin position="256"/>
        <end position="510"/>
    </location>
</feature>
<dbReference type="CDD" id="cd01948">
    <property type="entry name" value="EAL"/>
    <property type="match status" value="1"/>
</dbReference>
<dbReference type="RefSeq" id="WP_232248379.1">
    <property type="nucleotide sequence ID" value="NZ_CP011863.1"/>
</dbReference>
<dbReference type="EMBL" id="UFYI01000007">
    <property type="protein sequence ID" value="STD19488.1"/>
    <property type="molecule type" value="Genomic_DNA"/>
</dbReference>
<evidence type="ECO:0000259" key="11">
    <source>
        <dbReference type="PROSITE" id="PS50883"/>
    </source>
</evidence>
<name>A0A376F5H0_ENTAS</name>
<keyword evidence="7 10" id="KW-1133">Transmembrane helix</keyword>
<dbReference type="GO" id="GO:0071111">
    <property type="term" value="F:cyclic-guanylate-specific phosphodiesterase activity"/>
    <property type="evidence" value="ECO:0007669"/>
    <property type="project" value="UniProtKB-EC"/>
</dbReference>
<reference evidence="12 13" key="1">
    <citation type="submission" date="2018-06" db="EMBL/GenBank/DDBJ databases">
        <authorList>
            <consortium name="Pathogen Informatics"/>
            <person name="Doyle S."/>
        </authorList>
    </citation>
    <scope>NUCLEOTIDE SEQUENCE [LARGE SCALE GENOMIC DNA]</scope>
    <source>
        <strain evidence="12 13">NCTC12123</strain>
    </source>
</reference>
<evidence type="ECO:0000313" key="12">
    <source>
        <dbReference type="EMBL" id="STD19488.1"/>
    </source>
</evidence>
<evidence type="ECO:0000256" key="2">
    <source>
        <dbReference type="ARBA" id="ARBA00012282"/>
    </source>
</evidence>
<evidence type="ECO:0000256" key="5">
    <source>
        <dbReference type="ARBA" id="ARBA00022692"/>
    </source>
</evidence>
<comment type="catalytic activity">
    <reaction evidence="9">
        <text>3',3'-c-di-GMP + H2O = 5'-phosphoguanylyl(3'-&gt;5')guanosine + H(+)</text>
        <dbReference type="Rhea" id="RHEA:24902"/>
        <dbReference type="ChEBI" id="CHEBI:15377"/>
        <dbReference type="ChEBI" id="CHEBI:15378"/>
        <dbReference type="ChEBI" id="CHEBI:58754"/>
        <dbReference type="ChEBI" id="CHEBI:58805"/>
        <dbReference type="EC" id="3.1.4.52"/>
    </reaction>
</comment>
<dbReference type="PANTHER" id="PTHR33121:SF81">
    <property type="entry name" value="CYCLIC DI-GMP PHOSPHODIESTERASE PDEB-RELATED"/>
    <property type="match status" value="1"/>
</dbReference>
<dbReference type="Pfam" id="PF00563">
    <property type="entry name" value="EAL"/>
    <property type="match status" value="1"/>
</dbReference>
<dbReference type="InterPro" id="IPR001633">
    <property type="entry name" value="EAL_dom"/>
</dbReference>
<evidence type="ECO:0000256" key="10">
    <source>
        <dbReference type="SAM" id="Phobius"/>
    </source>
</evidence>
<dbReference type="InterPro" id="IPR024744">
    <property type="entry name" value="CSS-motif_dom"/>
</dbReference>
<evidence type="ECO:0000313" key="13">
    <source>
        <dbReference type="Proteomes" id="UP000255163"/>
    </source>
</evidence>
<keyword evidence="6" id="KW-0378">Hydrolase</keyword>
<evidence type="ECO:0000256" key="9">
    <source>
        <dbReference type="ARBA" id="ARBA00034290"/>
    </source>
</evidence>
<dbReference type="SUPFAM" id="SSF141868">
    <property type="entry name" value="EAL domain-like"/>
    <property type="match status" value="1"/>
</dbReference>
<dbReference type="InterPro" id="IPR035919">
    <property type="entry name" value="EAL_sf"/>
</dbReference>
<dbReference type="InterPro" id="IPR050706">
    <property type="entry name" value="Cyclic-di-GMP_PDE-like"/>
</dbReference>
<dbReference type="FunFam" id="3.20.20.450:FF:000001">
    <property type="entry name" value="Cyclic di-GMP phosphodiesterase yahA"/>
    <property type="match status" value="1"/>
</dbReference>
<dbReference type="SMART" id="SM00052">
    <property type="entry name" value="EAL"/>
    <property type="match status" value="1"/>
</dbReference>
<evidence type="ECO:0000256" key="3">
    <source>
        <dbReference type="ARBA" id="ARBA00022475"/>
    </source>
</evidence>
<evidence type="ECO:0000256" key="1">
    <source>
        <dbReference type="ARBA" id="ARBA00004651"/>
    </source>
</evidence>
<accession>A0A376F5H0</accession>
<evidence type="ECO:0000256" key="7">
    <source>
        <dbReference type="ARBA" id="ARBA00022989"/>
    </source>
</evidence>
<dbReference type="STRING" id="640513.Entas_1674"/>
<dbReference type="GO" id="GO:0005886">
    <property type="term" value="C:plasma membrane"/>
    <property type="evidence" value="ECO:0007669"/>
    <property type="project" value="UniProtKB-SubCell"/>
</dbReference>
<keyword evidence="5 10" id="KW-0812">Transmembrane</keyword>
<dbReference type="PANTHER" id="PTHR33121">
    <property type="entry name" value="CYCLIC DI-GMP PHOSPHODIESTERASE PDEF"/>
    <property type="match status" value="1"/>
</dbReference>
<keyword evidence="8 10" id="KW-0472">Membrane</keyword>